<evidence type="ECO:0000313" key="2">
    <source>
        <dbReference type="Proteomes" id="UP001281761"/>
    </source>
</evidence>
<reference evidence="1 2" key="1">
    <citation type="journal article" date="2022" name="bioRxiv">
        <title>Genomics of Preaxostyla Flagellates Illuminates Evolutionary Transitions and the Path Towards Mitochondrial Loss.</title>
        <authorList>
            <person name="Novak L.V.F."/>
            <person name="Treitli S.C."/>
            <person name="Pyrih J."/>
            <person name="Halakuc P."/>
            <person name="Pipaliya S.V."/>
            <person name="Vacek V."/>
            <person name="Brzon O."/>
            <person name="Soukal P."/>
            <person name="Eme L."/>
            <person name="Dacks J.B."/>
            <person name="Karnkowska A."/>
            <person name="Elias M."/>
            <person name="Hampl V."/>
        </authorList>
    </citation>
    <scope>NUCLEOTIDE SEQUENCE [LARGE SCALE GENOMIC DNA]</scope>
    <source>
        <strain evidence="1">NAU3</strain>
        <tissue evidence="1">Gut</tissue>
    </source>
</reference>
<protein>
    <submittedName>
        <fullName evidence="1">Uncharacterized protein</fullName>
    </submittedName>
</protein>
<evidence type="ECO:0000313" key="1">
    <source>
        <dbReference type="EMBL" id="KAK2954247.1"/>
    </source>
</evidence>
<accession>A0ABQ9XP98</accession>
<keyword evidence="2" id="KW-1185">Reference proteome</keyword>
<dbReference type="Proteomes" id="UP001281761">
    <property type="component" value="Unassembled WGS sequence"/>
</dbReference>
<proteinExistence type="predicted"/>
<sequence>MTALSDNVKASTDSSCTDSSAFLNWSEEHVLKSEQEKANVFQSLVATMKVLPALDGNLEVKAMKILESMKPKNQASADAFLSSFSSSSDDSSTNFIQSIVVLISSPNMTITTAAMKMLDALITFCSGQVQLNLVKADLISQIIITLNPQSLSLIEAEDIHINLTRIIWLSLWPATPAGLAQLRSKDENEQQAVHETGMNLSRRG</sequence>
<dbReference type="InterPro" id="IPR016024">
    <property type="entry name" value="ARM-type_fold"/>
</dbReference>
<dbReference type="EMBL" id="JARBJD010000080">
    <property type="protein sequence ID" value="KAK2954247.1"/>
    <property type="molecule type" value="Genomic_DNA"/>
</dbReference>
<comment type="caution">
    <text evidence="1">The sequence shown here is derived from an EMBL/GenBank/DDBJ whole genome shotgun (WGS) entry which is preliminary data.</text>
</comment>
<gene>
    <name evidence="1" type="ORF">BLNAU_10746</name>
</gene>
<name>A0ABQ9XP98_9EUKA</name>
<organism evidence="1 2">
    <name type="scientific">Blattamonas nauphoetae</name>
    <dbReference type="NCBI Taxonomy" id="2049346"/>
    <lineage>
        <taxon>Eukaryota</taxon>
        <taxon>Metamonada</taxon>
        <taxon>Preaxostyla</taxon>
        <taxon>Oxymonadida</taxon>
        <taxon>Blattamonas</taxon>
    </lineage>
</organism>
<dbReference type="SUPFAM" id="SSF48371">
    <property type="entry name" value="ARM repeat"/>
    <property type="match status" value="1"/>
</dbReference>